<evidence type="ECO:0000313" key="7">
    <source>
        <dbReference type="EMBL" id="PKI80903.1"/>
    </source>
</evidence>
<dbReference type="PIRSF" id="PIRSF006324">
    <property type="entry name" value="LeuE"/>
    <property type="match status" value="1"/>
</dbReference>
<dbReference type="KEGG" id="ahs:AHALO_2325"/>
<reference evidence="7 8" key="1">
    <citation type="submission" date="2017-09" db="EMBL/GenBank/DDBJ databases">
        <title>Genomics of the genus Arcobacter.</title>
        <authorList>
            <person name="Perez-Cataluna A."/>
            <person name="Figueras M.J."/>
            <person name="Salas-Masso N."/>
        </authorList>
    </citation>
    <scope>NUCLEOTIDE SEQUENCE [LARGE SCALE GENOMIC DNA]</scope>
    <source>
        <strain evidence="7 8">DSM 18005</strain>
    </source>
</reference>
<dbReference type="RefSeq" id="WP_101184627.1">
    <property type="nucleotide sequence ID" value="NZ_CP031218.1"/>
</dbReference>
<dbReference type="PANTHER" id="PTHR30086:SF20">
    <property type="entry name" value="ARGININE EXPORTER PROTEIN ARGO-RELATED"/>
    <property type="match status" value="1"/>
</dbReference>
<dbReference type="AlphaFoldDB" id="A0A2N1J2X2"/>
<dbReference type="OrthoDB" id="9807053at2"/>
<dbReference type="PANTHER" id="PTHR30086">
    <property type="entry name" value="ARGININE EXPORTER PROTEIN ARGO"/>
    <property type="match status" value="1"/>
</dbReference>
<feature type="transmembrane region" description="Helical" evidence="6">
    <location>
        <begin position="70"/>
        <end position="89"/>
    </location>
</feature>
<comment type="subcellular location">
    <subcellularLocation>
        <location evidence="1">Cell membrane</location>
        <topology evidence="1">Multi-pass membrane protein</topology>
    </subcellularLocation>
</comment>
<gene>
    <name evidence="7" type="ORF">CP960_06605</name>
</gene>
<evidence type="ECO:0000256" key="6">
    <source>
        <dbReference type="SAM" id="Phobius"/>
    </source>
</evidence>
<organism evidence="7 8">
    <name type="scientific">Malaciobacter halophilus</name>
    <dbReference type="NCBI Taxonomy" id="197482"/>
    <lineage>
        <taxon>Bacteria</taxon>
        <taxon>Pseudomonadati</taxon>
        <taxon>Campylobacterota</taxon>
        <taxon>Epsilonproteobacteria</taxon>
        <taxon>Campylobacterales</taxon>
        <taxon>Arcobacteraceae</taxon>
        <taxon>Malaciobacter</taxon>
    </lineage>
</organism>
<evidence type="ECO:0000256" key="2">
    <source>
        <dbReference type="ARBA" id="ARBA00022475"/>
    </source>
</evidence>
<evidence type="ECO:0000256" key="5">
    <source>
        <dbReference type="ARBA" id="ARBA00023136"/>
    </source>
</evidence>
<feature type="transmembrane region" description="Helical" evidence="6">
    <location>
        <begin position="188"/>
        <end position="206"/>
    </location>
</feature>
<name>A0A2N1J2X2_9BACT</name>
<keyword evidence="3 6" id="KW-0812">Transmembrane</keyword>
<keyword evidence="8" id="KW-1185">Reference proteome</keyword>
<keyword evidence="2" id="KW-1003">Cell membrane</keyword>
<feature type="transmembrane region" description="Helical" evidence="6">
    <location>
        <begin position="41"/>
        <end position="64"/>
    </location>
</feature>
<evidence type="ECO:0000256" key="4">
    <source>
        <dbReference type="ARBA" id="ARBA00022989"/>
    </source>
</evidence>
<accession>A0A2N1J2X2</accession>
<dbReference type="GO" id="GO:0015171">
    <property type="term" value="F:amino acid transmembrane transporter activity"/>
    <property type="evidence" value="ECO:0007669"/>
    <property type="project" value="TreeGrafter"/>
</dbReference>
<feature type="transmembrane region" description="Helical" evidence="6">
    <location>
        <begin position="153"/>
        <end position="176"/>
    </location>
</feature>
<protein>
    <submittedName>
        <fullName evidence="7">Lysine transporter LysE</fullName>
    </submittedName>
</protein>
<dbReference type="Proteomes" id="UP000233248">
    <property type="component" value="Unassembled WGS sequence"/>
</dbReference>
<evidence type="ECO:0000313" key="8">
    <source>
        <dbReference type="Proteomes" id="UP000233248"/>
    </source>
</evidence>
<feature type="transmembrane region" description="Helical" evidence="6">
    <location>
        <begin position="6"/>
        <end position="29"/>
    </location>
</feature>
<evidence type="ECO:0000256" key="3">
    <source>
        <dbReference type="ARBA" id="ARBA00022692"/>
    </source>
</evidence>
<dbReference type="EMBL" id="NXIF01000026">
    <property type="protein sequence ID" value="PKI80903.1"/>
    <property type="molecule type" value="Genomic_DNA"/>
</dbReference>
<evidence type="ECO:0000256" key="1">
    <source>
        <dbReference type="ARBA" id="ARBA00004651"/>
    </source>
</evidence>
<proteinExistence type="predicted"/>
<keyword evidence="4 6" id="KW-1133">Transmembrane helix</keyword>
<keyword evidence="5 6" id="KW-0472">Membrane</keyword>
<dbReference type="InterPro" id="IPR001123">
    <property type="entry name" value="LeuE-type"/>
</dbReference>
<dbReference type="Pfam" id="PF01810">
    <property type="entry name" value="LysE"/>
    <property type="match status" value="1"/>
</dbReference>
<sequence>MQYLDQFLLIAVAHIIALMSPGPDFAVILKQSITHGREKSLWTSFGISIGILVHVTYTVLGIGLIISKSIVIYTIIKYLAAIYLIYLGIKALKSNSFKLNKFEKSKTQKEITKFKAFSIGFFTNALNPKATLFFLSLFTVIVDINTPLYIQGFYAIFFVISTFLWFGFLSFVLTGKKVRGFFNSFGKIFDKVIGVILIALGIKVAMSEM</sequence>
<feature type="transmembrane region" description="Helical" evidence="6">
    <location>
        <begin position="116"/>
        <end position="141"/>
    </location>
</feature>
<dbReference type="GO" id="GO:0005886">
    <property type="term" value="C:plasma membrane"/>
    <property type="evidence" value="ECO:0007669"/>
    <property type="project" value="UniProtKB-SubCell"/>
</dbReference>
<comment type="caution">
    <text evidence="7">The sequence shown here is derived from an EMBL/GenBank/DDBJ whole genome shotgun (WGS) entry which is preliminary data.</text>
</comment>